<dbReference type="InterPro" id="IPR015867">
    <property type="entry name" value="N-reg_PII/ATP_PRibTrfase_C"/>
</dbReference>
<keyword evidence="3" id="KW-1185">Reference proteome</keyword>
<dbReference type="GO" id="GO:0030234">
    <property type="term" value="F:enzyme regulator activity"/>
    <property type="evidence" value="ECO:0007669"/>
    <property type="project" value="InterPro"/>
</dbReference>
<dbReference type="AlphaFoldDB" id="A0A8J6LZN1"/>
<dbReference type="Pfam" id="PF00543">
    <property type="entry name" value="P-II"/>
    <property type="match status" value="1"/>
</dbReference>
<reference evidence="2" key="2">
    <citation type="submission" date="2020-08" db="EMBL/GenBank/DDBJ databases">
        <authorList>
            <person name="Lai Q."/>
        </authorList>
    </citation>
    <scope>NUCLEOTIDE SEQUENCE</scope>
    <source>
        <strain evidence="2">S27-2</strain>
    </source>
</reference>
<keyword evidence="1" id="KW-0597">Phosphoprotein</keyword>
<dbReference type="RefSeq" id="WP_186506795.1">
    <property type="nucleotide sequence ID" value="NZ_JACNEP010000007.1"/>
</dbReference>
<reference evidence="2" key="1">
    <citation type="journal article" date="2018" name="Int. J. Syst. Evol. Microbiol.">
        <title>Neptunicella marina gen. nov., sp. nov., isolated from surface seawater.</title>
        <authorList>
            <person name="Liu X."/>
            <person name="Lai Q."/>
            <person name="Du Y."/>
            <person name="Zhang X."/>
            <person name="Liu Z."/>
            <person name="Sun F."/>
            <person name="Shao Z."/>
        </authorList>
    </citation>
    <scope>NUCLEOTIDE SEQUENCE</scope>
    <source>
        <strain evidence="2">S27-2</strain>
    </source>
</reference>
<comment type="caution">
    <text evidence="2">The sequence shown here is derived from an EMBL/GenBank/DDBJ whole genome shotgun (WGS) entry which is preliminary data.</text>
</comment>
<evidence type="ECO:0000256" key="1">
    <source>
        <dbReference type="PIRSR" id="PIRSR602187-50"/>
    </source>
</evidence>
<organism evidence="2 3">
    <name type="scientific">Neptunicella marina</name>
    <dbReference type="NCBI Taxonomy" id="2125989"/>
    <lineage>
        <taxon>Bacteria</taxon>
        <taxon>Pseudomonadati</taxon>
        <taxon>Pseudomonadota</taxon>
        <taxon>Gammaproteobacteria</taxon>
        <taxon>Alteromonadales</taxon>
        <taxon>Alteromonadaceae</taxon>
        <taxon>Neptunicella</taxon>
    </lineage>
</organism>
<dbReference type="Gene3D" id="3.30.70.120">
    <property type="match status" value="1"/>
</dbReference>
<proteinExistence type="predicted"/>
<dbReference type="PROSITE" id="PS51343">
    <property type="entry name" value="PII_GLNB_DOM"/>
    <property type="match status" value="1"/>
</dbReference>
<name>A0A8J6LZN1_9ALTE</name>
<evidence type="ECO:0000313" key="2">
    <source>
        <dbReference type="EMBL" id="MBC3766265.1"/>
    </source>
</evidence>
<evidence type="ECO:0000313" key="3">
    <source>
        <dbReference type="Proteomes" id="UP000601768"/>
    </source>
</evidence>
<sequence>MNIRQITATFDELVLPQVEEALLSNGYKGFTLYKAAGRGAYADTYNRNHLSEHIVMTIYVDKRDVEYVADILLNAAHTNVEGEGIVSISPVEKLYWINSKAEVSSDDLRSTGRSYEE</sequence>
<feature type="modified residue" description="O-UMP-tyrosine" evidence="1">
    <location>
        <position position="45"/>
    </location>
</feature>
<dbReference type="InterPro" id="IPR002187">
    <property type="entry name" value="N-reg_PII"/>
</dbReference>
<dbReference type="InterPro" id="IPR011322">
    <property type="entry name" value="N-reg_PII-like_a/b"/>
</dbReference>
<dbReference type="EMBL" id="JACNEP010000007">
    <property type="protein sequence ID" value="MBC3766265.1"/>
    <property type="molecule type" value="Genomic_DNA"/>
</dbReference>
<dbReference type="Proteomes" id="UP000601768">
    <property type="component" value="Unassembled WGS sequence"/>
</dbReference>
<dbReference type="SMART" id="SM00938">
    <property type="entry name" value="P-II"/>
    <property type="match status" value="1"/>
</dbReference>
<accession>A0A8J6LZN1</accession>
<gene>
    <name evidence="2" type="ORF">H8B19_10265</name>
</gene>
<dbReference type="SUPFAM" id="SSF54913">
    <property type="entry name" value="GlnB-like"/>
    <property type="match status" value="1"/>
</dbReference>
<dbReference type="GO" id="GO:0006808">
    <property type="term" value="P:regulation of nitrogen utilization"/>
    <property type="evidence" value="ECO:0007669"/>
    <property type="project" value="InterPro"/>
</dbReference>
<protein>
    <submittedName>
        <fullName evidence="2">P-II family nitrogen regulator</fullName>
    </submittedName>
</protein>